<evidence type="ECO:0000256" key="9">
    <source>
        <dbReference type="RuleBase" id="RU003794"/>
    </source>
</evidence>
<dbReference type="PANTHER" id="PTHR30487">
    <property type="entry name" value="TYPE 4 PREPILIN-LIKE PROTEINS LEADER PEPTIDE-PROCESSING ENZYME"/>
    <property type="match status" value="1"/>
</dbReference>
<dbReference type="EC" id="2.1.1.-" evidence="9"/>
<feature type="transmembrane region" description="Helical" evidence="10">
    <location>
        <begin position="12"/>
        <end position="32"/>
    </location>
</feature>
<feature type="transmembrane region" description="Helical" evidence="10">
    <location>
        <begin position="287"/>
        <end position="310"/>
    </location>
</feature>
<dbReference type="PRINTS" id="PR00864">
    <property type="entry name" value="PREPILNPTASE"/>
</dbReference>
<feature type="transmembrane region" description="Helical" evidence="10">
    <location>
        <begin position="242"/>
        <end position="275"/>
    </location>
</feature>
<keyword evidence="6 10" id="KW-1133">Transmembrane helix</keyword>
<protein>
    <recommendedName>
        <fullName evidence="9">Prepilin leader peptidase/N-methyltransferase</fullName>
        <ecNumber evidence="9">2.1.1.-</ecNumber>
        <ecNumber evidence="9">3.4.23.43</ecNumber>
    </recommendedName>
</protein>
<dbReference type="AlphaFoldDB" id="A0A4R3UKI0"/>
<dbReference type="Proteomes" id="UP000295110">
    <property type="component" value="Unassembled WGS sequence"/>
</dbReference>
<feature type="domain" description="Prepilin type IV endopeptidase peptidase" evidence="11">
    <location>
        <begin position="163"/>
        <end position="271"/>
    </location>
</feature>
<dbReference type="GO" id="GO:0006465">
    <property type="term" value="P:signal peptide processing"/>
    <property type="evidence" value="ECO:0007669"/>
    <property type="project" value="TreeGrafter"/>
</dbReference>
<keyword evidence="9 13" id="KW-0489">Methyltransferase</keyword>
<feature type="domain" description="Prepilin peptidase A24 N-terminal" evidence="12">
    <location>
        <begin position="19"/>
        <end position="151"/>
    </location>
</feature>
<evidence type="ECO:0000313" key="13">
    <source>
        <dbReference type="EMBL" id="TCU90843.1"/>
    </source>
</evidence>
<dbReference type="EMBL" id="SMBU01000029">
    <property type="protein sequence ID" value="TCU90843.1"/>
    <property type="molecule type" value="Genomic_DNA"/>
</dbReference>
<keyword evidence="14" id="KW-1185">Reference proteome</keyword>
<comment type="function">
    <text evidence="9">Plays an essential role in type IV pili and type II pseudopili formation by proteolytically removing the leader sequence from substrate proteins and subsequently monomethylating the alpha-amino group of the newly exposed N-terminal phenylalanine.</text>
</comment>
<dbReference type="Gene3D" id="1.20.120.1220">
    <property type="match status" value="1"/>
</dbReference>
<dbReference type="OrthoDB" id="9789291at2"/>
<feature type="transmembrane region" description="Helical" evidence="10">
    <location>
        <begin position="212"/>
        <end position="230"/>
    </location>
</feature>
<keyword evidence="4" id="KW-0997">Cell inner membrane</keyword>
<evidence type="ECO:0000256" key="8">
    <source>
        <dbReference type="RuleBase" id="RU003793"/>
    </source>
</evidence>
<evidence type="ECO:0000256" key="7">
    <source>
        <dbReference type="ARBA" id="ARBA00023136"/>
    </source>
</evidence>
<evidence type="ECO:0000259" key="11">
    <source>
        <dbReference type="Pfam" id="PF01478"/>
    </source>
</evidence>
<dbReference type="GO" id="GO:0005886">
    <property type="term" value="C:plasma membrane"/>
    <property type="evidence" value="ECO:0007669"/>
    <property type="project" value="UniProtKB-SubCell"/>
</dbReference>
<evidence type="ECO:0000256" key="3">
    <source>
        <dbReference type="ARBA" id="ARBA00022475"/>
    </source>
</evidence>
<evidence type="ECO:0000256" key="6">
    <source>
        <dbReference type="ARBA" id="ARBA00022989"/>
    </source>
</evidence>
<name>A0A4R3UKI0_ROSSA</name>
<comment type="catalytic activity">
    <reaction evidence="9">
        <text>Typically cleaves a -Gly-|-Phe- bond to release an N-terminal, basic peptide of 5-8 residues from type IV prepilin, and then N-methylates the new N-terminal amino group, the methyl donor being S-adenosyl-L-methionine.</text>
        <dbReference type="EC" id="3.4.23.43"/>
    </reaction>
</comment>
<comment type="subcellular location">
    <subcellularLocation>
        <location evidence="1">Cell inner membrane</location>
        <topology evidence="1">Multi-pass membrane protein</topology>
    </subcellularLocation>
    <subcellularLocation>
        <location evidence="9">Cell membrane</location>
        <topology evidence="9">Multi-pass membrane protein</topology>
    </subcellularLocation>
</comment>
<reference evidence="13 14" key="1">
    <citation type="submission" date="2019-03" db="EMBL/GenBank/DDBJ databases">
        <title>Genomic Encyclopedia of Type Strains, Phase IV (KMG-IV): sequencing the most valuable type-strain genomes for metagenomic binning, comparative biology and taxonomic classification.</title>
        <authorList>
            <person name="Goeker M."/>
        </authorList>
    </citation>
    <scope>NUCLEOTIDE SEQUENCE [LARGE SCALE GENOMIC DNA]</scope>
    <source>
        <strain evidence="13 14">DSM 654</strain>
    </source>
</reference>
<dbReference type="Pfam" id="PF01478">
    <property type="entry name" value="Peptidase_A24"/>
    <property type="match status" value="1"/>
</dbReference>
<accession>A0A4R3UKI0</accession>
<organism evidence="13 14">
    <name type="scientific">Roseateles saccharophilus</name>
    <name type="common">Pseudomonas saccharophila</name>
    <dbReference type="NCBI Taxonomy" id="304"/>
    <lineage>
        <taxon>Bacteria</taxon>
        <taxon>Pseudomonadati</taxon>
        <taxon>Pseudomonadota</taxon>
        <taxon>Betaproteobacteria</taxon>
        <taxon>Burkholderiales</taxon>
        <taxon>Sphaerotilaceae</taxon>
        <taxon>Roseateles</taxon>
    </lineage>
</organism>
<dbReference type="InterPro" id="IPR050882">
    <property type="entry name" value="Prepilin_peptidase/N-MTase"/>
</dbReference>
<dbReference type="RefSeq" id="WP_132574986.1">
    <property type="nucleotide sequence ID" value="NZ_CBCSGL010000028.1"/>
</dbReference>
<evidence type="ECO:0000256" key="2">
    <source>
        <dbReference type="ARBA" id="ARBA00005801"/>
    </source>
</evidence>
<feature type="transmembrane region" description="Helical" evidence="10">
    <location>
        <begin position="133"/>
        <end position="151"/>
    </location>
</feature>
<keyword evidence="3" id="KW-1003">Cell membrane</keyword>
<dbReference type="Pfam" id="PF06750">
    <property type="entry name" value="A24_N_bact"/>
    <property type="match status" value="1"/>
</dbReference>
<comment type="similarity">
    <text evidence="2 8">Belongs to the peptidase A24 family.</text>
</comment>
<keyword evidence="9" id="KW-0511">Multifunctional enzyme</keyword>
<dbReference type="InterPro" id="IPR010627">
    <property type="entry name" value="Prepilin_pept_A24_N"/>
</dbReference>
<evidence type="ECO:0000256" key="5">
    <source>
        <dbReference type="ARBA" id="ARBA00022692"/>
    </source>
</evidence>
<dbReference type="GO" id="GO:0004190">
    <property type="term" value="F:aspartic-type endopeptidase activity"/>
    <property type="evidence" value="ECO:0007669"/>
    <property type="project" value="UniProtKB-EC"/>
</dbReference>
<dbReference type="GO" id="GO:0008168">
    <property type="term" value="F:methyltransferase activity"/>
    <property type="evidence" value="ECO:0007669"/>
    <property type="project" value="UniProtKB-KW"/>
</dbReference>
<feature type="transmembrane region" description="Helical" evidence="10">
    <location>
        <begin position="182"/>
        <end position="200"/>
    </location>
</feature>
<keyword evidence="5 9" id="KW-0812">Transmembrane</keyword>
<keyword evidence="9" id="KW-0378">Hydrolase</keyword>
<feature type="transmembrane region" description="Helical" evidence="10">
    <location>
        <begin position="157"/>
        <end position="175"/>
    </location>
</feature>
<evidence type="ECO:0000259" key="12">
    <source>
        <dbReference type="Pfam" id="PF06750"/>
    </source>
</evidence>
<dbReference type="GO" id="GO:0032259">
    <property type="term" value="P:methylation"/>
    <property type="evidence" value="ECO:0007669"/>
    <property type="project" value="UniProtKB-KW"/>
</dbReference>
<keyword evidence="7 10" id="KW-0472">Membrane</keyword>
<evidence type="ECO:0000313" key="14">
    <source>
        <dbReference type="Proteomes" id="UP000295110"/>
    </source>
</evidence>
<proteinExistence type="inferred from homology"/>
<sequence>MPTVSLDWSVWLSPWVLAILGLCIGSFLNVVIHRLPRMMERQWLCDTAEFLQDRDMLRRQLGSADKRIAEIGGFGEKLAANCDKLPQLSLSRPRSRCPHCGHVLKWHENLPVVGWLRLGGRCSSCKAPIGARYPVVEAATAALFAAVAWHFGPTPATLVYITAIALLIAAALIDLDTTLLPDGLNFALLGLGLAAAWQHWTPVSLPDAALGLLFGYGSLWALATLYELLRHRRGMAEGDFKLFAALGALLGWQQLLPIILLSSAVGAAVGIFMVLARGHKREVPIPFGPYLAGGGLAALFFGPELLQLLYPMLAG</sequence>
<evidence type="ECO:0000256" key="4">
    <source>
        <dbReference type="ARBA" id="ARBA00022519"/>
    </source>
</evidence>
<dbReference type="EC" id="3.4.23.43" evidence="9"/>
<evidence type="ECO:0000256" key="1">
    <source>
        <dbReference type="ARBA" id="ARBA00004429"/>
    </source>
</evidence>
<dbReference type="InterPro" id="IPR000045">
    <property type="entry name" value="Prepilin_IV_endopep_pep"/>
</dbReference>
<evidence type="ECO:0000256" key="10">
    <source>
        <dbReference type="SAM" id="Phobius"/>
    </source>
</evidence>
<keyword evidence="9" id="KW-0645">Protease</keyword>
<comment type="caution">
    <text evidence="13">The sequence shown here is derived from an EMBL/GenBank/DDBJ whole genome shotgun (WGS) entry which is preliminary data.</text>
</comment>
<keyword evidence="9 13" id="KW-0808">Transferase</keyword>
<dbReference type="PANTHER" id="PTHR30487:SF0">
    <property type="entry name" value="PREPILIN LEADER PEPTIDASE_N-METHYLTRANSFERASE-RELATED"/>
    <property type="match status" value="1"/>
</dbReference>
<gene>
    <name evidence="13" type="ORF">EV671_102964</name>
</gene>
<dbReference type="InterPro" id="IPR014032">
    <property type="entry name" value="Peptidase_A24A_bac"/>
</dbReference>